<dbReference type="UniPathway" id="UPA00077">
    <property type="reaction ID" value="UER00155"/>
</dbReference>
<dbReference type="Gene3D" id="3.30.70.560">
    <property type="entry name" value="7,8-Dihydro-6-hydroxymethylpterin-pyrophosphokinase HPPK"/>
    <property type="match status" value="1"/>
</dbReference>
<dbReference type="GO" id="GO:0003848">
    <property type="term" value="F:2-amino-4-hydroxy-6-hydroxymethyldihydropteridine diphosphokinase activity"/>
    <property type="evidence" value="ECO:0007669"/>
    <property type="project" value="UniProtKB-EC"/>
</dbReference>
<evidence type="ECO:0000256" key="9">
    <source>
        <dbReference type="ARBA" id="ARBA00022909"/>
    </source>
</evidence>
<evidence type="ECO:0000256" key="3">
    <source>
        <dbReference type="ARBA" id="ARBA00013253"/>
    </source>
</evidence>
<evidence type="ECO:0000256" key="11">
    <source>
        <dbReference type="ARBA" id="ARBA00029766"/>
    </source>
</evidence>
<dbReference type="Proteomes" id="UP000244441">
    <property type="component" value="Chromosome"/>
</dbReference>
<evidence type="ECO:0000256" key="12">
    <source>
        <dbReference type="ARBA" id="ARBA00033413"/>
    </source>
</evidence>
<dbReference type="RefSeq" id="WP_108603090.1">
    <property type="nucleotide sequence ID" value="NZ_CP026604.1"/>
</dbReference>
<evidence type="ECO:0000256" key="8">
    <source>
        <dbReference type="ARBA" id="ARBA00022840"/>
    </source>
</evidence>
<protein>
    <recommendedName>
        <fullName evidence="4">2-amino-4-hydroxy-6-hydroxymethyldihydropteridine pyrophosphokinase</fullName>
        <ecNumber evidence="3">2.7.6.3</ecNumber>
    </recommendedName>
    <alternativeName>
        <fullName evidence="11">6-hydroxymethyl-7,8-dihydropterin pyrophosphokinase</fullName>
    </alternativeName>
    <alternativeName>
        <fullName evidence="12">7,8-dihydro-6-hydroxymethylpterin-pyrophosphokinase</fullName>
    </alternativeName>
</protein>
<dbReference type="GO" id="GO:0046654">
    <property type="term" value="P:tetrahydrofolate biosynthetic process"/>
    <property type="evidence" value="ECO:0007669"/>
    <property type="project" value="UniProtKB-UniPathway"/>
</dbReference>
<dbReference type="PROSITE" id="PS00794">
    <property type="entry name" value="HPPK"/>
    <property type="match status" value="1"/>
</dbReference>
<dbReference type="InterPro" id="IPR035907">
    <property type="entry name" value="Hppk_sf"/>
</dbReference>
<evidence type="ECO:0000256" key="1">
    <source>
        <dbReference type="ARBA" id="ARBA00005051"/>
    </source>
</evidence>
<proteinExistence type="inferred from homology"/>
<keyword evidence="9" id="KW-0289">Folate biosynthesis</keyword>
<evidence type="ECO:0000256" key="5">
    <source>
        <dbReference type="ARBA" id="ARBA00022679"/>
    </source>
</evidence>
<gene>
    <name evidence="14" type="primary">folK</name>
    <name evidence="14" type="ORF">C2869_11615</name>
</gene>
<reference evidence="14 15" key="1">
    <citation type="submission" date="2018-01" db="EMBL/GenBank/DDBJ databases">
        <title>Genome sequence of a Cantenovulum-like bacteria.</title>
        <authorList>
            <person name="Tan W.R."/>
            <person name="Lau N.-S."/>
            <person name="Go F."/>
            <person name="Amirul A.-A.A."/>
        </authorList>
    </citation>
    <scope>NUCLEOTIDE SEQUENCE [LARGE SCALE GENOMIC DNA]</scope>
    <source>
        <strain evidence="14 15">CCB-QB4</strain>
    </source>
</reference>
<organism evidence="14 15">
    <name type="scientific">Saccharobesus litoralis</name>
    <dbReference type="NCBI Taxonomy" id="2172099"/>
    <lineage>
        <taxon>Bacteria</taxon>
        <taxon>Pseudomonadati</taxon>
        <taxon>Pseudomonadota</taxon>
        <taxon>Gammaproteobacteria</taxon>
        <taxon>Alteromonadales</taxon>
        <taxon>Alteromonadaceae</taxon>
        <taxon>Saccharobesus</taxon>
    </lineage>
</organism>
<dbReference type="NCBIfam" id="TIGR01498">
    <property type="entry name" value="folK"/>
    <property type="match status" value="1"/>
</dbReference>
<dbReference type="SUPFAM" id="SSF55083">
    <property type="entry name" value="6-hydroxymethyl-7,8-dihydropterin pyrophosphokinase, HPPK"/>
    <property type="match status" value="1"/>
</dbReference>
<dbReference type="Pfam" id="PF01288">
    <property type="entry name" value="HPPK"/>
    <property type="match status" value="1"/>
</dbReference>
<name>A0A2S0VS49_9ALTE</name>
<evidence type="ECO:0000313" key="15">
    <source>
        <dbReference type="Proteomes" id="UP000244441"/>
    </source>
</evidence>
<sequence>MITVYLGLGSNLATPIEQLNHALQAIAQLDKACDLSCSSFYESLPMGPQDQPNYVNAVACLTWQGEAIELLNALQNIELTQGRVRKAERWGPRTLDIDILLYGEQTINHPRLIVPHYGMYEREFVLYPLAEIAPNLILPSGQPISALLKACAINGLKKLN</sequence>
<keyword evidence="15" id="KW-1185">Reference proteome</keyword>
<dbReference type="GO" id="GO:0005524">
    <property type="term" value="F:ATP binding"/>
    <property type="evidence" value="ECO:0007669"/>
    <property type="project" value="UniProtKB-KW"/>
</dbReference>
<comment type="pathway">
    <text evidence="1">Cofactor biosynthesis; tetrahydrofolate biosynthesis; 2-amino-4-hydroxy-6-hydroxymethyl-7,8-dihydropteridine diphosphate from 7,8-dihydroneopterin triphosphate: step 4/4.</text>
</comment>
<dbReference type="AlphaFoldDB" id="A0A2S0VS49"/>
<accession>A0A2S0VS49</accession>
<dbReference type="PANTHER" id="PTHR43071:SF1">
    <property type="entry name" value="2-AMINO-4-HYDROXY-6-HYDROXYMETHYLDIHYDROPTERIDINE PYROPHOSPHOKINASE"/>
    <property type="match status" value="1"/>
</dbReference>
<keyword evidence="8" id="KW-0067">ATP-binding</keyword>
<evidence type="ECO:0000256" key="7">
    <source>
        <dbReference type="ARBA" id="ARBA00022777"/>
    </source>
</evidence>
<comment type="function">
    <text evidence="10">Catalyzes the transfer of pyrophosphate from adenosine triphosphate (ATP) to 6-hydroxymethyl-7,8-dihydropterin, an enzymatic step in folate biosynthesis pathway.</text>
</comment>
<feature type="domain" description="7,8-dihydro-6-hydroxymethylpterin-pyrophosphokinase" evidence="13">
    <location>
        <begin position="89"/>
        <end position="100"/>
    </location>
</feature>
<evidence type="ECO:0000259" key="13">
    <source>
        <dbReference type="PROSITE" id="PS00794"/>
    </source>
</evidence>
<dbReference type="GO" id="GO:0016301">
    <property type="term" value="F:kinase activity"/>
    <property type="evidence" value="ECO:0007669"/>
    <property type="project" value="UniProtKB-KW"/>
</dbReference>
<comment type="similarity">
    <text evidence="2">Belongs to the HPPK family.</text>
</comment>
<evidence type="ECO:0000256" key="4">
    <source>
        <dbReference type="ARBA" id="ARBA00016218"/>
    </source>
</evidence>
<dbReference type="CDD" id="cd00483">
    <property type="entry name" value="HPPK"/>
    <property type="match status" value="1"/>
</dbReference>
<dbReference type="PANTHER" id="PTHR43071">
    <property type="entry name" value="2-AMINO-4-HYDROXY-6-HYDROXYMETHYLDIHYDROPTERIDINE PYROPHOSPHOKINASE"/>
    <property type="match status" value="1"/>
</dbReference>
<keyword evidence="6" id="KW-0547">Nucleotide-binding</keyword>
<dbReference type="InterPro" id="IPR000550">
    <property type="entry name" value="Hppk"/>
</dbReference>
<evidence type="ECO:0000256" key="2">
    <source>
        <dbReference type="ARBA" id="ARBA00005810"/>
    </source>
</evidence>
<dbReference type="EMBL" id="CP026604">
    <property type="protein sequence ID" value="AWB67041.1"/>
    <property type="molecule type" value="Genomic_DNA"/>
</dbReference>
<evidence type="ECO:0000256" key="6">
    <source>
        <dbReference type="ARBA" id="ARBA00022741"/>
    </source>
</evidence>
<dbReference type="GO" id="GO:0046656">
    <property type="term" value="P:folic acid biosynthetic process"/>
    <property type="evidence" value="ECO:0007669"/>
    <property type="project" value="UniProtKB-KW"/>
</dbReference>
<dbReference type="EC" id="2.7.6.3" evidence="3"/>
<keyword evidence="5" id="KW-0808">Transferase</keyword>
<evidence type="ECO:0000256" key="10">
    <source>
        <dbReference type="ARBA" id="ARBA00029409"/>
    </source>
</evidence>
<dbReference type="OrthoDB" id="9808041at2"/>
<evidence type="ECO:0000313" key="14">
    <source>
        <dbReference type="EMBL" id="AWB67041.1"/>
    </source>
</evidence>
<dbReference type="KEGG" id="cate:C2869_11615"/>
<keyword evidence="7 14" id="KW-0418">Kinase</keyword>